<evidence type="ECO:0000313" key="10">
    <source>
        <dbReference type="Proteomes" id="UP000238164"/>
    </source>
</evidence>
<organism evidence="9 10">
    <name type="scientific">Micropruina glycogenica</name>
    <dbReference type="NCBI Taxonomy" id="75385"/>
    <lineage>
        <taxon>Bacteria</taxon>
        <taxon>Bacillati</taxon>
        <taxon>Actinomycetota</taxon>
        <taxon>Actinomycetes</taxon>
        <taxon>Propionibacteriales</taxon>
        <taxon>Nocardioidaceae</taxon>
        <taxon>Micropruina</taxon>
    </lineage>
</organism>
<keyword evidence="4 7" id="KW-0812">Transmembrane</keyword>
<evidence type="ECO:0000256" key="3">
    <source>
        <dbReference type="ARBA" id="ARBA00022475"/>
    </source>
</evidence>
<feature type="transmembrane region" description="Helical" evidence="7">
    <location>
        <begin position="9"/>
        <end position="27"/>
    </location>
</feature>
<evidence type="ECO:0000256" key="7">
    <source>
        <dbReference type="RuleBase" id="RU363032"/>
    </source>
</evidence>
<keyword evidence="3" id="KW-1003">Cell membrane</keyword>
<dbReference type="RefSeq" id="WP_105186558.1">
    <property type="nucleotide sequence ID" value="NZ_BAAAGO010000008.1"/>
</dbReference>
<dbReference type="InterPro" id="IPR035906">
    <property type="entry name" value="MetI-like_sf"/>
</dbReference>
<dbReference type="Gene3D" id="1.10.3720.10">
    <property type="entry name" value="MetI-like"/>
    <property type="match status" value="1"/>
</dbReference>
<dbReference type="GO" id="GO:0005886">
    <property type="term" value="C:plasma membrane"/>
    <property type="evidence" value="ECO:0007669"/>
    <property type="project" value="UniProtKB-SubCell"/>
</dbReference>
<dbReference type="SUPFAM" id="SSF161098">
    <property type="entry name" value="MetI-like"/>
    <property type="match status" value="1"/>
</dbReference>
<sequence>MLRFAVRRILLMIPVLFGLSVLLFVWLRSLPGDPARALLGEKATPEAIARINEQYGFNQPLLQQYVTYVGQLIRGDFGNSPRTGEPVLETFMLRFPATVELAVAALLFAVVIGIPLGYLAAKRAGGILDTLTVSASLGGVVIPVFVLAYLLKVVFAVGLPGLKFLAVLPSSGRQTVTIDATHVTNFYVLDGLLTGEFDAAWDAILHLILPAIALGSIPLAIIVRMTRASVLDVLHEDYVRTARAKGLDPGLISRRHVLRNALLPVTTTIGLQTGALLSGAVLTESVFAFNGIGSYLFEAISNLDFAVLQGFIVFIALVYALVNLVVDLLYGLIDPRLRTR</sequence>
<accession>A0A2N9JKE9</accession>
<keyword evidence="2 7" id="KW-0813">Transport</keyword>
<feature type="transmembrane region" description="Helical" evidence="7">
    <location>
        <begin position="133"/>
        <end position="159"/>
    </location>
</feature>
<feature type="transmembrane region" description="Helical" evidence="7">
    <location>
        <begin position="203"/>
        <end position="223"/>
    </location>
</feature>
<keyword evidence="10" id="KW-1185">Reference proteome</keyword>
<feature type="transmembrane region" description="Helical" evidence="7">
    <location>
        <begin position="101"/>
        <end position="121"/>
    </location>
</feature>
<evidence type="ECO:0000256" key="4">
    <source>
        <dbReference type="ARBA" id="ARBA00022692"/>
    </source>
</evidence>
<reference evidence="9 10" key="1">
    <citation type="submission" date="2018-02" db="EMBL/GenBank/DDBJ databases">
        <authorList>
            <person name="Cohen D.B."/>
            <person name="Kent A.D."/>
        </authorList>
    </citation>
    <scope>NUCLEOTIDE SEQUENCE [LARGE SCALE GENOMIC DNA]</scope>
    <source>
        <strain evidence="9">1</strain>
    </source>
</reference>
<evidence type="ECO:0000313" key="9">
    <source>
        <dbReference type="EMBL" id="SPD87937.1"/>
    </source>
</evidence>
<evidence type="ECO:0000256" key="5">
    <source>
        <dbReference type="ARBA" id="ARBA00022989"/>
    </source>
</evidence>
<dbReference type="PROSITE" id="PS50928">
    <property type="entry name" value="ABC_TM1"/>
    <property type="match status" value="1"/>
</dbReference>
<evidence type="ECO:0000256" key="1">
    <source>
        <dbReference type="ARBA" id="ARBA00004651"/>
    </source>
</evidence>
<evidence type="ECO:0000259" key="8">
    <source>
        <dbReference type="PROSITE" id="PS50928"/>
    </source>
</evidence>
<evidence type="ECO:0000256" key="6">
    <source>
        <dbReference type="ARBA" id="ARBA00023136"/>
    </source>
</evidence>
<gene>
    <name evidence="9" type="primary">dppB</name>
    <name evidence="9" type="ORF">MPLG2_2907</name>
</gene>
<dbReference type="CDD" id="cd06261">
    <property type="entry name" value="TM_PBP2"/>
    <property type="match status" value="1"/>
</dbReference>
<dbReference type="PANTHER" id="PTHR43163">
    <property type="entry name" value="DIPEPTIDE TRANSPORT SYSTEM PERMEASE PROTEIN DPPB-RELATED"/>
    <property type="match status" value="1"/>
</dbReference>
<dbReference type="EMBL" id="LT985188">
    <property type="protein sequence ID" value="SPD87937.1"/>
    <property type="molecule type" value="Genomic_DNA"/>
</dbReference>
<feature type="transmembrane region" description="Helical" evidence="7">
    <location>
        <begin position="261"/>
        <end position="287"/>
    </location>
</feature>
<keyword evidence="6 7" id="KW-0472">Membrane</keyword>
<dbReference type="Pfam" id="PF19300">
    <property type="entry name" value="BPD_transp_1_N"/>
    <property type="match status" value="1"/>
</dbReference>
<dbReference type="InterPro" id="IPR000515">
    <property type="entry name" value="MetI-like"/>
</dbReference>
<comment type="subcellular location">
    <subcellularLocation>
        <location evidence="1 7">Cell membrane</location>
        <topology evidence="1 7">Multi-pass membrane protein</topology>
    </subcellularLocation>
</comment>
<proteinExistence type="inferred from homology"/>
<dbReference type="KEGG" id="mgg:MPLG2_2907"/>
<dbReference type="Pfam" id="PF00528">
    <property type="entry name" value="BPD_transp_1"/>
    <property type="match status" value="1"/>
</dbReference>
<dbReference type="InterPro" id="IPR045621">
    <property type="entry name" value="BPD_transp_1_N"/>
</dbReference>
<protein>
    <submittedName>
        <fullName evidence="9">Dipeptide transporter membrane component of ABC superfamily</fullName>
    </submittedName>
</protein>
<feature type="domain" description="ABC transmembrane type-1" evidence="8">
    <location>
        <begin position="95"/>
        <end position="330"/>
    </location>
</feature>
<dbReference type="AlphaFoldDB" id="A0A2N9JKE9"/>
<dbReference type="OrthoDB" id="147688at2"/>
<dbReference type="GO" id="GO:0055085">
    <property type="term" value="P:transmembrane transport"/>
    <property type="evidence" value="ECO:0007669"/>
    <property type="project" value="InterPro"/>
</dbReference>
<name>A0A2N9JKE9_9ACTN</name>
<dbReference type="PANTHER" id="PTHR43163:SF6">
    <property type="entry name" value="DIPEPTIDE TRANSPORT SYSTEM PERMEASE PROTEIN DPPB-RELATED"/>
    <property type="match status" value="1"/>
</dbReference>
<feature type="transmembrane region" description="Helical" evidence="7">
    <location>
        <begin position="307"/>
        <end position="333"/>
    </location>
</feature>
<evidence type="ECO:0000256" key="2">
    <source>
        <dbReference type="ARBA" id="ARBA00022448"/>
    </source>
</evidence>
<dbReference type="Proteomes" id="UP000238164">
    <property type="component" value="Chromosome 1"/>
</dbReference>
<comment type="similarity">
    <text evidence="7">Belongs to the binding-protein-dependent transport system permease family.</text>
</comment>
<keyword evidence="5 7" id="KW-1133">Transmembrane helix</keyword>